<dbReference type="PANTHER" id="PTHR10492">
    <property type="match status" value="1"/>
</dbReference>
<keyword evidence="4" id="KW-0233">DNA recombination</keyword>
<feature type="compositionally biased region" description="Basic and acidic residues" evidence="6">
    <location>
        <begin position="2091"/>
        <end position="2101"/>
    </location>
</feature>
<evidence type="ECO:0000256" key="2">
    <source>
        <dbReference type="ARBA" id="ARBA00022670"/>
    </source>
</evidence>
<evidence type="ECO:0000313" key="8">
    <source>
        <dbReference type="Proteomes" id="UP000887540"/>
    </source>
</evidence>
<feature type="region of interest" description="Disordered" evidence="6">
    <location>
        <begin position="2090"/>
        <end position="2121"/>
    </location>
</feature>
<feature type="compositionally biased region" description="Polar residues" evidence="6">
    <location>
        <begin position="2105"/>
        <end position="2121"/>
    </location>
</feature>
<dbReference type="InterPro" id="IPR038765">
    <property type="entry name" value="Papain-like_cys_pep_sf"/>
</dbReference>
<keyword evidence="8" id="KW-1185">Reference proteome</keyword>
<keyword evidence="4" id="KW-0067">ATP-binding</keyword>
<reference evidence="9" key="1">
    <citation type="submission" date="2022-11" db="UniProtKB">
        <authorList>
            <consortium name="WormBaseParasite"/>
        </authorList>
    </citation>
    <scope>IDENTIFICATION</scope>
</reference>
<evidence type="ECO:0000256" key="4">
    <source>
        <dbReference type="RuleBase" id="RU363044"/>
    </source>
</evidence>
<dbReference type="SUPFAM" id="SSF52540">
    <property type="entry name" value="P-loop containing nucleoside triphosphate hydrolases"/>
    <property type="match status" value="2"/>
</dbReference>
<evidence type="ECO:0000256" key="1">
    <source>
        <dbReference type="ARBA" id="ARBA00005234"/>
    </source>
</evidence>
<dbReference type="CDD" id="cd18809">
    <property type="entry name" value="SF1_C_RecD"/>
    <property type="match status" value="1"/>
</dbReference>
<dbReference type="GO" id="GO:0005524">
    <property type="term" value="F:ATP binding"/>
    <property type="evidence" value="ECO:0007669"/>
    <property type="project" value="UniProtKB-KW"/>
</dbReference>
<sequence>MMPFLYTPRFNVYRCLSGIHQDSACTDAVPVYSKIQKSVKKAKKAAAEADNAAQLVNSVSSPSISAASSRTTETASFDTRLLDNLSLLTPKRPSQRIMPPPTVIPTKRRRRTALDLLAGNVQGMLETPRSSNLQFVEDSPIDAENMSTVSSTPTASTISNLDDLPRPPHWNDFNFAELQFAVNNEGEEVLELFRETENFFDLWTPTLDASLFFRMRLDDQEMASVRQPGQRLFDTVIFQYMLYIAREALSRPNPLRVAVLHPVFSSYFEPNRHLFQERPEYEPTARELLYGNRLNFEILLIPIQQQRNDHWTLAIYDKRIQPNGRFNFFDTLHNRHEEWHKNMIDRIRDTALLRNKKLKGRLYPVVTRSYNQQQDGTHCGHHICFIAMKYIFNDTNVYDPNFNPAAFRDDICHVLEPVCGYFRNSGEQIQPAILQQESVPVYEDQVSSDTESTTSNVSILRRSTRSRTSTISHFSFTDTPRSFSNEYHESRHRQTDRIRHQDHRDSPENREARKERRRKKKFDKNSVNPAKCIGPIEYGRNEGIARNSLGYFPEYYDSGNFDNICPSCAAKLLRNETYNLCCNVGSIKLPLIPSEKEGYLGEVMRTSHPDHSAFIKNVKAYNNSLSFCSISNHHIPTGEPYRGHKNLIIVNGELRHSIADLDPPGNKEPAFGQLYAIEPDRSREVRAKNPFFVTAGCNSDIASKLEGDLRVHNRFAQAYKNAKEQYEEAKEAMRQQAIAEGRNPDSAVPRFRLILTSERDVPANQRERGHHPGTVSLPTNPQVLIAWATTDGELPQTMGTWVTNNTGRLRQIPYWDSNLDPLSYPLILQKGESGFIPKFYKLKEQDKPLPKTQKKRSHQIVQDFIDNCSDDENEQVEEVNNDLIQTIQEDLNALSASNDENAAIEEPIDAGEIQLENEDDLNEDNQNEVSDVDEGEEFVNAIGNKRKREFVTRLRYYRYHMFHRGPKEIPISKTPHPIADMKALGQLYIIDQFLRIEKANTDYYARLQENYRHENQAVLKQQITDNLLQPGEVLGKIVLMSKQTVGGKRFYEEKYRNACTVFDKIGHAQFFLTVTMNPKLPEVKRALNDSYLHAPNIVGRIFHDRVKNSYKDIMDKKIFGEAIYYMGSSEWQKRGLTHVHWLFMLHPHYYRQTPEFIDDIISAEIPEEPEPNDNTEKAKRQRKLRDLVLKLQVHKCNERSQCYDKETKTCSKGYPKPYSETTQFNGRYTEYRRRKPQNNLHEATIKSRGQVIVVTNADIVPYSAYWILKNQQHHCLEHIMTSDSLAYANKYILKGHDRDYISVSRSKDAAGNTIVDYDEIRRYRLCRVVTPNEASDRIMGYPNIWNTYSVEYMPIHMPGSANMTFPAASTVSDIRPTVDRVKTKLVAFLKQCRDEPDGEDGFDELKYEDLPESKVWVDKEKKWKKRARMWNKLGRMQAISPHQRELYALRILLKHLKGKELKSPPGCENPFYGLLTVDGVTCANFFDAAHERGLIICEKSWDDGMHDMVVITKSAWRLRLFFARMITNCGDGPHINNLWIKYKKNLMPPTRRTYSNEEEEQNDLRVREEVALKHLYYLVKRYSGKHLQRDFGINVSHVDLSGLDAFDHMPQIPHDDIVFENINFHLDQNPVTVGEEERLRILAMVDGLNKEDQKVAFDAIIEPLHNSNANKCIIIRGDAGTGKTHLINVVDKYVTKIENKNVIFCAPTGIAATLLPGGRTAHSTFDLKIEDLKMPQMAHQDPRAVRLRDADIIFIDEVTQLHKKYLPQIDKLLQDIMKTPEIMFGGKIIVLTGDFQQSLPVVKNRPLSASVDACIKKSEYFKYFNQIRLTVNKRVNEEEREFVDLLNRIGSGNDPHYDPTTLTTILPESMFMSNLSEFTDWAFDNDSMNNSDELKKRALLAPTNSDVFATNNLILNQFQSADSQVYNLYATDSTLKGDGTVHEDNTDAWNSLNPTGLPIYHLRLKIGAIVMLVRNISVQDGLTNGTRLIVKEVRRSKVVICEVQTGPMAGMTVEFPPYCFEYKDDLNPSTHFKRFQFPFRLAFSMTINKSQGQTLQKVGLNLEKQVFAHGTLYVGLSRATTMEGVRIYQPLDKRIPSKPDDPPGTMTSNQDSLSGYSTSTNRSQTERYYYDNWPISSETNFTDLPRRSSITSDHQPARNQCLN</sequence>
<comment type="similarity">
    <text evidence="1">Belongs to the peptidase C48 family.</text>
</comment>
<comment type="catalytic activity">
    <reaction evidence="4">
        <text>ATP + H2O = ADP + phosphate + H(+)</text>
        <dbReference type="Rhea" id="RHEA:13065"/>
        <dbReference type="ChEBI" id="CHEBI:15377"/>
        <dbReference type="ChEBI" id="CHEBI:15378"/>
        <dbReference type="ChEBI" id="CHEBI:30616"/>
        <dbReference type="ChEBI" id="CHEBI:43474"/>
        <dbReference type="ChEBI" id="CHEBI:456216"/>
        <dbReference type="EC" id="5.6.2.3"/>
    </reaction>
</comment>
<organism evidence="8 9">
    <name type="scientific">Acrobeloides nanus</name>
    <dbReference type="NCBI Taxonomy" id="290746"/>
    <lineage>
        <taxon>Eukaryota</taxon>
        <taxon>Metazoa</taxon>
        <taxon>Ecdysozoa</taxon>
        <taxon>Nematoda</taxon>
        <taxon>Chromadorea</taxon>
        <taxon>Rhabditida</taxon>
        <taxon>Tylenchina</taxon>
        <taxon>Cephalobomorpha</taxon>
        <taxon>Cephaloboidea</taxon>
        <taxon>Cephalobidae</taxon>
        <taxon>Acrobeloides</taxon>
    </lineage>
</organism>
<dbReference type="PROSITE" id="PS50600">
    <property type="entry name" value="ULP_PROTEASE"/>
    <property type="match status" value="1"/>
</dbReference>
<dbReference type="InterPro" id="IPR027417">
    <property type="entry name" value="P-loop_NTPase"/>
</dbReference>
<evidence type="ECO:0000256" key="6">
    <source>
        <dbReference type="SAM" id="MobiDB-lite"/>
    </source>
</evidence>
<accession>A0A914DC25</accession>
<dbReference type="Pfam" id="PF21530">
    <property type="entry name" value="Pif1_2B_dom"/>
    <property type="match status" value="1"/>
</dbReference>
<dbReference type="Proteomes" id="UP000887540">
    <property type="component" value="Unplaced"/>
</dbReference>
<dbReference type="SUPFAM" id="SSF54001">
    <property type="entry name" value="Cysteine proteinases"/>
    <property type="match status" value="1"/>
</dbReference>
<dbReference type="GO" id="GO:0008234">
    <property type="term" value="F:cysteine-type peptidase activity"/>
    <property type="evidence" value="ECO:0007669"/>
    <property type="project" value="InterPro"/>
</dbReference>
<keyword evidence="2" id="KW-0645">Protease</keyword>
<dbReference type="Gene3D" id="3.40.50.300">
    <property type="entry name" value="P-loop containing nucleotide triphosphate hydrolases"/>
    <property type="match status" value="1"/>
</dbReference>
<comment type="cofactor">
    <cofactor evidence="4">
        <name>Mg(2+)</name>
        <dbReference type="ChEBI" id="CHEBI:18420"/>
    </cofactor>
</comment>
<feature type="region of interest" description="Disordered" evidence="6">
    <location>
        <begin position="2141"/>
        <end position="2163"/>
    </location>
</feature>
<protein>
    <recommendedName>
        <fullName evidence="4">ATP-dependent DNA helicase</fullName>
        <ecNumber evidence="4">5.6.2.3</ecNumber>
    </recommendedName>
</protein>
<keyword evidence="4" id="KW-0234">DNA repair</keyword>
<dbReference type="InterPro" id="IPR025476">
    <property type="entry name" value="Helitron_helicase-like"/>
</dbReference>
<dbReference type="EC" id="5.6.2.3" evidence="4"/>
<dbReference type="PANTHER" id="PTHR10492:SF57">
    <property type="entry name" value="ATP-DEPENDENT DNA HELICASE"/>
    <property type="match status" value="1"/>
</dbReference>
<dbReference type="SMART" id="SM00382">
    <property type="entry name" value="AAA"/>
    <property type="match status" value="1"/>
</dbReference>
<dbReference type="InterPro" id="IPR003653">
    <property type="entry name" value="Peptidase_C48_C"/>
</dbReference>
<evidence type="ECO:0000256" key="5">
    <source>
        <dbReference type="SAM" id="Coils"/>
    </source>
</evidence>
<dbReference type="Gene3D" id="3.40.395.10">
    <property type="entry name" value="Adenoviral Proteinase, Chain A"/>
    <property type="match status" value="1"/>
</dbReference>
<evidence type="ECO:0000313" key="9">
    <source>
        <dbReference type="WBParaSite" id="ACRNAN_scaffold2305.g12009.t1"/>
    </source>
</evidence>
<evidence type="ECO:0000256" key="3">
    <source>
        <dbReference type="ARBA" id="ARBA00022801"/>
    </source>
</evidence>
<keyword evidence="4" id="KW-0547">Nucleotide-binding</keyword>
<feature type="domain" description="Ubiquitin-like protease family profile" evidence="7">
    <location>
        <begin position="215"/>
        <end position="390"/>
    </location>
</feature>
<dbReference type="InterPro" id="IPR010285">
    <property type="entry name" value="DNA_helicase_pif1-like_DEAD"/>
</dbReference>
<keyword evidence="4" id="KW-0227">DNA damage</keyword>
<feature type="compositionally biased region" description="Basic and acidic residues" evidence="6">
    <location>
        <begin position="486"/>
        <end position="514"/>
    </location>
</feature>
<evidence type="ECO:0000259" key="7">
    <source>
        <dbReference type="PROSITE" id="PS50600"/>
    </source>
</evidence>
<dbReference type="Pfam" id="PF14214">
    <property type="entry name" value="Helitron_like_N"/>
    <property type="match status" value="1"/>
</dbReference>
<dbReference type="InterPro" id="IPR003593">
    <property type="entry name" value="AAA+_ATPase"/>
</dbReference>
<keyword evidence="4" id="KW-0347">Helicase</keyword>
<comment type="similarity">
    <text evidence="4">Belongs to the helicase family.</text>
</comment>
<name>A0A914DC25_9BILA</name>
<dbReference type="GO" id="GO:0006508">
    <property type="term" value="P:proteolysis"/>
    <property type="evidence" value="ECO:0007669"/>
    <property type="project" value="UniProtKB-KW"/>
</dbReference>
<dbReference type="GO" id="GO:0006310">
    <property type="term" value="P:DNA recombination"/>
    <property type="evidence" value="ECO:0007669"/>
    <property type="project" value="UniProtKB-KW"/>
</dbReference>
<keyword evidence="3 4" id="KW-0378">Hydrolase</keyword>
<dbReference type="GO" id="GO:0000723">
    <property type="term" value="P:telomere maintenance"/>
    <property type="evidence" value="ECO:0007669"/>
    <property type="project" value="InterPro"/>
</dbReference>
<dbReference type="Pfam" id="PF05970">
    <property type="entry name" value="PIF1"/>
    <property type="match status" value="1"/>
</dbReference>
<dbReference type="InterPro" id="IPR049163">
    <property type="entry name" value="Pif1-like_2B_dom"/>
</dbReference>
<feature type="coiled-coil region" evidence="5">
    <location>
        <begin position="712"/>
        <end position="739"/>
    </location>
</feature>
<keyword evidence="5" id="KW-0175">Coiled coil</keyword>
<dbReference type="WBParaSite" id="ACRNAN_scaffold2305.g12009.t1">
    <property type="protein sequence ID" value="ACRNAN_scaffold2305.g12009.t1"/>
    <property type="gene ID" value="ACRNAN_scaffold2305.g12009"/>
</dbReference>
<dbReference type="GO" id="GO:0043139">
    <property type="term" value="F:5'-3' DNA helicase activity"/>
    <property type="evidence" value="ECO:0007669"/>
    <property type="project" value="UniProtKB-EC"/>
</dbReference>
<proteinExistence type="inferred from homology"/>
<dbReference type="GO" id="GO:0006281">
    <property type="term" value="P:DNA repair"/>
    <property type="evidence" value="ECO:0007669"/>
    <property type="project" value="UniProtKB-KW"/>
</dbReference>
<feature type="region of interest" description="Disordered" evidence="6">
    <location>
        <begin position="482"/>
        <end position="527"/>
    </location>
</feature>